<evidence type="ECO:0000259" key="8">
    <source>
        <dbReference type="Pfam" id="PF13515"/>
    </source>
</evidence>
<proteinExistence type="inferred from homology"/>
<dbReference type="GO" id="GO:0005886">
    <property type="term" value="C:plasma membrane"/>
    <property type="evidence" value="ECO:0007669"/>
    <property type="project" value="UniProtKB-SubCell"/>
</dbReference>
<dbReference type="STRING" id="471852.Tcur_2059"/>
<dbReference type="PANTHER" id="PTHR30509">
    <property type="entry name" value="P-HYDROXYBENZOIC ACID EFFLUX PUMP SUBUNIT-RELATED"/>
    <property type="match status" value="1"/>
</dbReference>
<dbReference type="EMBL" id="CP001738">
    <property type="protein sequence ID" value="ACY97626.1"/>
    <property type="molecule type" value="Genomic_DNA"/>
</dbReference>
<evidence type="ECO:0000256" key="7">
    <source>
        <dbReference type="SAM" id="Phobius"/>
    </source>
</evidence>
<comment type="similarity">
    <text evidence="6">Belongs to the YccS/YhfK family.</text>
</comment>
<dbReference type="InterPro" id="IPR049453">
    <property type="entry name" value="Memb_transporter_dom"/>
</dbReference>
<reference evidence="9 10" key="1">
    <citation type="journal article" date="2011" name="Stand. Genomic Sci.">
        <title>Complete genome sequence of Thermomonospora curvata type strain (B9).</title>
        <authorList>
            <person name="Chertkov O."/>
            <person name="Sikorski J."/>
            <person name="Nolan M."/>
            <person name="Lapidus A."/>
            <person name="Lucas S."/>
            <person name="Del Rio T.G."/>
            <person name="Tice H."/>
            <person name="Cheng J.F."/>
            <person name="Goodwin L."/>
            <person name="Pitluck S."/>
            <person name="Liolios K."/>
            <person name="Ivanova N."/>
            <person name="Mavromatis K."/>
            <person name="Mikhailova N."/>
            <person name="Ovchinnikova G."/>
            <person name="Pati A."/>
            <person name="Chen A."/>
            <person name="Palaniappan K."/>
            <person name="Djao O.D."/>
            <person name="Land M."/>
            <person name="Hauser L."/>
            <person name="Chang Y.J."/>
            <person name="Jeffries C.D."/>
            <person name="Brettin T."/>
            <person name="Han C."/>
            <person name="Detter J.C."/>
            <person name="Rohde M."/>
            <person name="Goker M."/>
            <person name="Woyke T."/>
            <person name="Bristow J."/>
            <person name="Eisen J.A."/>
            <person name="Markowitz V."/>
            <person name="Hugenholtz P."/>
            <person name="Klenk H.P."/>
            <person name="Kyrpides N.C."/>
        </authorList>
    </citation>
    <scope>NUCLEOTIDE SEQUENCE [LARGE SCALE GENOMIC DNA]</scope>
    <source>
        <strain evidence="10">ATCC 19995 / DSM 43183 / JCM 3096 / KCTC 9072 / NBRC 15933 / NCIMB 10081 / Henssen B9</strain>
    </source>
</reference>
<name>D1AEQ1_THECD</name>
<dbReference type="HOGENOM" id="CLU_033242_0_0_11"/>
<feature type="transmembrane region" description="Helical" evidence="7">
    <location>
        <begin position="487"/>
        <end position="505"/>
    </location>
</feature>
<dbReference type="Proteomes" id="UP000001918">
    <property type="component" value="Chromosome"/>
</dbReference>
<feature type="transmembrane region" description="Helical" evidence="7">
    <location>
        <begin position="411"/>
        <end position="429"/>
    </location>
</feature>
<evidence type="ECO:0000256" key="5">
    <source>
        <dbReference type="ARBA" id="ARBA00023136"/>
    </source>
</evidence>
<gene>
    <name evidence="9" type="ordered locus">Tcur_2059</name>
</gene>
<evidence type="ECO:0000256" key="3">
    <source>
        <dbReference type="ARBA" id="ARBA00022692"/>
    </source>
</evidence>
<evidence type="ECO:0000313" key="10">
    <source>
        <dbReference type="Proteomes" id="UP000001918"/>
    </source>
</evidence>
<feature type="domain" description="Integral membrane bound transporter" evidence="8">
    <location>
        <begin position="379"/>
        <end position="500"/>
    </location>
</feature>
<evidence type="ECO:0000256" key="2">
    <source>
        <dbReference type="ARBA" id="ARBA00022475"/>
    </source>
</evidence>
<keyword evidence="5 7" id="KW-0472">Membrane</keyword>
<evidence type="ECO:0000313" key="9">
    <source>
        <dbReference type="EMBL" id="ACY97626.1"/>
    </source>
</evidence>
<dbReference type="Pfam" id="PF13515">
    <property type="entry name" value="FUSC_2"/>
    <property type="match status" value="1"/>
</dbReference>
<feature type="transmembrane region" description="Helical" evidence="7">
    <location>
        <begin position="117"/>
        <end position="136"/>
    </location>
</feature>
<feature type="transmembrane region" description="Helical" evidence="7">
    <location>
        <begin position="143"/>
        <end position="165"/>
    </location>
</feature>
<dbReference type="PANTHER" id="PTHR30509:SF9">
    <property type="entry name" value="MULTIDRUG RESISTANCE PROTEIN MDTO"/>
    <property type="match status" value="1"/>
</dbReference>
<evidence type="ECO:0000256" key="1">
    <source>
        <dbReference type="ARBA" id="ARBA00004651"/>
    </source>
</evidence>
<keyword evidence="4 7" id="KW-1133">Transmembrane helix</keyword>
<comment type="subcellular location">
    <subcellularLocation>
        <location evidence="1">Cell membrane</location>
        <topology evidence="1">Multi-pass membrane protein</topology>
    </subcellularLocation>
</comment>
<feature type="transmembrane region" description="Helical" evidence="7">
    <location>
        <begin position="354"/>
        <end position="372"/>
    </location>
</feature>
<keyword evidence="2" id="KW-1003">Cell membrane</keyword>
<keyword evidence="3 7" id="KW-0812">Transmembrane</keyword>
<dbReference type="AlphaFoldDB" id="D1AEQ1"/>
<dbReference type="eggNOG" id="COG1289">
    <property type="taxonomic scope" value="Bacteria"/>
</dbReference>
<feature type="transmembrane region" description="Helical" evidence="7">
    <location>
        <begin position="435"/>
        <end position="451"/>
    </location>
</feature>
<dbReference type="KEGG" id="tcu:Tcur_2059"/>
<keyword evidence="10" id="KW-1185">Reference proteome</keyword>
<evidence type="ECO:0000256" key="4">
    <source>
        <dbReference type="ARBA" id="ARBA00022989"/>
    </source>
</evidence>
<accession>D1AEQ1</accession>
<protein>
    <recommendedName>
        <fullName evidence="8">Integral membrane bound transporter domain-containing protein</fullName>
    </recommendedName>
</protein>
<organism evidence="9 10">
    <name type="scientific">Thermomonospora curvata (strain ATCC 19995 / DSM 43183 / JCM 3096 / KCTC 9072 / NBRC 15933 / NCIMB 10081 / Henssen B9)</name>
    <dbReference type="NCBI Taxonomy" id="471852"/>
    <lineage>
        <taxon>Bacteria</taxon>
        <taxon>Bacillati</taxon>
        <taxon>Actinomycetota</taxon>
        <taxon>Actinomycetes</taxon>
        <taxon>Streptosporangiales</taxon>
        <taxon>Thermomonosporaceae</taxon>
        <taxon>Thermomonospora</taxon>
    </lineage>
</organism>
<evidence type="ECO:0000256" key="6">
    <source>
        <dbReference type="ARBA" id="ARBA00043993"/>
    </source>
</evidence>
<feature type="transmembrane region" description="Helical" evidence="7">
    <location>
        <begin position="171"/>
        <end position="187"/>
    </location>
</feature>
<sequence>MRSRRHFRPAGGNVPGMAASDTGIDPGKWLRRSLSLSGERPSWSQALRAAVAFGAVTAAALAWGELQAGVFAASGMVLGVMQPETGPYRSRVLGLLVPQLAGAAGLVIGQLSHGHGWWAVAVTALVALVSGLISSIGRVASGAGLSLLFLNVIGTGLPASGALWLPPLCQLAGGAFYLLLALLSWRLQGTGADPGHRAVAEVYDKAADLLQALPRAGDAQAALNAAVDAAQDALMRHQIRGEGGWDAQTRWLVAMLNAATPLLEAVTVLARSARPAPAGAAEAVRRIAEAVRAGRRDARIAPVPGDPVLARSIEYARARLSQPHPEDPDWLGLPEPLPVRALAAVRTACASGAAWRYGARLALCMAIASAIVESGAVLRVLWVPTVHSVWLPLTVAVILKPDFGSVFTRALLRALGTVAAAVPTLLVLVLVPRGWAAVPLAAFFGGLIPVLKVKSYAARTVAVTPLMLFLFDMVSPQPSDELVLARLSDTLLGCLIVLVFGYACWPESWRARLGERLAAGLESAAGYLEEAFTGSHAAWARHRRALQRDLSAVQNALRQTLAEPPPAGRRGAAWWPVLMALQQLVDAVTAAAVEVREGAAPPPPREVAALAEELRQMAVAVRRERPPPTGEPPPVGDANVLEDVAVQVHRLRQALPL</sequence>